<name>A0AAD6YK84_9AGAR</name>
<organism evidence="3 4">
    <name type="scientific">Mycena pura</name>
    <dbReference type="NCBI Taxonomy" id="153505"/>
    <lineage>
        <taxon>Eukaryota</taxon>
        <taxon>Fungi</taxon>
        <taxon>Dikarya</taxon>
        <taxon>Basidiomycota</taxon>
        <taxon>Agaricomycotina</taxon>
        <taxon>Agaricomycetes</taxon>
        <taxon>Agaricomycetidae</taxon>
        <taxon>Agaricales</taxon>
        <taxon>Marasmiineae</taxon>
        <taxon>Mycenaceae</taxon>
        <taxon>Mycena</taxon>
    </lineage>
</organism>
<dbReference type="Gene3D" id="1.10.260.40">
    <property type="entry name" value="lambda repressor-like DNA-binding domains"/>
    <property type="match status" value="1"/>
</dbReference>
<gene>
    <name evidence="3" type="ORF">GGX14DRAFT_337423</name>
</gene>
<reference evidence="3" key="1">
    <citation type="submission" date="2023-03" db="EMBL/GenBank/DDBJ databases">
        <title>Massive genome expansion in bonnet fungi (Mycena s.s.) driven by repeated elements and novel gene families across ecological guilds.</title>
        <authorList>
            <consortium name="Lawrence Berkeley National Laboratory"/>
            <person name="Harder C.B."/>
            <person name="Miyauchi S."/>
            <person name="Viragh M."/>
            <person name="Kuo A."/>
            <person name="Thoen E."/>
            <person name="Andreopoulos B."/>
            <person name="Lu D."/>
            <person name="Skrede I."/>
            <person name="Drula E."/>
            <person name="Henrissat B."/>
            <person name="Morin E."/>
            <person name="Kohler A."/>
            <person name="Barry K."/>
            <person name="LaButti K."/>
            <person name="Morin E."/>
            <person name="Salamov A."/>
            <person name="Lipzen A."/>
            <person name="Mereny Z."/>
            <person name="Hegedus B."/>
            <person name="Baldrian P."/>
            <person name="Stursova M."/>
            <person name="Weitz H."/>
            <person name="Taylor A."/>
            <person name="Grigoriev I.V."/>
            <person name="Nagy L.G."/>
            <person name="Martin F."/>
            <person name="Kauserud H."/>
        </authorList>
    </citation>
    <scope>NUCLEOTIDE SEQUENCE</scope>
    <source>
        <strain evidence="3">9144</strain>
    </source>
</reference>
<dbReference type="Pfam" id="PF13560">
    <property type="entry name" value="HTH_31"/>
    <property type="match status" value="1"/>
</dbReference>
<evidence type="ECO:0000256" key="1">
    <source>
        <dbReference type="ARBA" id="ARBA00009802"/>
    </source>
</evidence>
<dbReference type="InterPro" id="IPR010982">
    <property type="entry name" value="Lambda_DNA-bd_dom_sf"/>
</dbReference>
<comment type="caution">
    <text evidence="3">The sequence shown here is derived from an EMBL/GenBank/DDBJ whole genome shotgun (WGS) entry which is preliminary data.</text>
</comment>
<keyword evidence="4" id="KW-1185">Reference proteome</keyword>
<dbReference type="SUPFAM" id="SSF47413">
    <property type="entry name" value="lambda repressor-like DNA-binding domains"/>
    <property type="match status" value="1"/>
</dbReference>
<comment type="function">
    <text evidence="2">Transcriptional coactivator that stimulates GCN4-dependent transcriptional activity by bridging the DNA-binding region of GCN4 and TBP (SPT15), thereby recruiting TBP to GCN4-bound promoters. Involved in induction of the ribosome quality control (RQC) pathway; a pathway that degrades nascent peptide chains during problematic translation. Required to prevent stalled ribosomes from frameshifting.</text>
</comment>
<feature type="non-terminal residue" evidence="3">
    <location>
        <position position="1"/>
    </location>
</feature>
<dbReference type="GO" id="GO:0003677">
    <property type="term" value="F:DNA binding"/>
    <property type="evidence" value="ECO:0007669"/>
    <property type="project" value="InterPro"/>
</dbReference>
<sequence length="55" mass="5691">PQCKALAAAKNKSGLSYGQIAQRIGSTEQRVIDICTGVESPTTAEFNALAQALGI</sequence>
<dbReference type="AlphaFoldDB" id="A0AAD6YK84"/>
<dbReference type="EMBL" id="JARJCW010000008">
    <property type="protein sequence ID" value="KAJ7221559.1"/>
    <property type="molecule type" value="Genomic_DNA"/>
</dbReference>
<proteinExistence type="inferred from homology"/>
<evidence type="ECO:0000256" key="2">
    <source>
        <dbReference type="ARBA" id="ARBA00035107"/>
    </source>
</evidence>
<dbReference type="CDD" id="cd00093">
    <property type="entry name" value="HTH_XRE"/>
    <property type="match status" value="1"/>
</dbReference>
<dbReference type="Proteomes" id="UP001219525">
    <property type="component" value="Unassembled WGS sequence"/>
</dbReference>
<accession>A0AAD6YK84</accession>
<dbReference type="InterPro" id="IPR001387">
    <property type="entry name" value="Cro/C1-type_HTH"/>
</dbReference>
<feature type="non-terminal residue" evidence="3">
    <location>
        <position position="55"/>
    </location>
</feature>
<evidence type="ECO:0000313" key="3">
    <source>
        <dbReference type="EMBL" id="KAJ7221559.1"/>
    </source>
</evidence>
<comment type="similarity">
    <text evidence="1">Belongs to the MBF1 family.</text>
</comment>
<evidence type="ECO:0008006" key="5">
    <source>
        <dbReference type="Google" id="ProtNLM"/>
    </source>
</evidence>
<evidence type="ECO:0000313" key="4">
    <source>
        <dbReference type="Proteomes" id="UP001219525"/>
    </source>
</evidence>
<protein>
    <recommendedName>
        <fullName evidence="5">HTH cro/C1-type domain-containing protein</fullName>
    </recommendedName>
</protein>